<evidence type="ECO:0000313" key="2">
    <source>
        <dbReference type="Proteomes" id="UP001164250"/>
    </source>
</evidence>
<proteinExistence type="predicted"/>
<dbReference type="Proteomes" id="UP001164250">
    <property type="component" value="Chromosome 12"/>
</dbReference>
<comment type="caution">
    <text evidence="1">The sequence shown here is derived from an EMBL/GenBank/DDBJ whole genome shotgun (WGS) entry which is preliminary data.</text>
</comment>
<gene>
    <name evidence="1" type="ORF">Patl1_11801</name>
</gene>
<accession>A0ACC1A3U2</accession>
<name>A0ACC1A3U2_9ROSI</name>
<organism evidence="1 2">
    <name type="scientific">Pistacia atlantica</name>
    <dbReference type="NCBI Taxonomy" id="434234"/>
    <lineage>
        <taxon>Eukaryota</taxon>
        <taxon>Viridiplantae</taxon>
        <taxon>Streptophyta</taxon>
        <taxon>Embryophyta</taxon>
        <taxon>Tracheophyta</taxon>
        <taxon>Spermatophyta</taxon>
        <taxon>Magnoliopsida</taxon>
        <taxon>eudicotyledons</taxon>
        <taxon>Gunneridae</taxon>
        <taxon>Pentapetalae</taxon>
        <taxon>rosids</taxon>
        <taxon>malvids</taxon>
        <taxon>Sapindales</taxon>
        <taxon>Anacardiaceae</taxon>
        <taxon>Pistacia</taxon>
    </lineage>
</organism>
<keyword evidence="2" id="KW-1185">Reference proteome</keyword>
<reference evidence="2" key="1">
    <citation type="journal article" date="2023" name="G3 (Bethesda)">
        <title>Genome assembly and association tests identify interacting loci associated with vigor, precocity, and sex in interspecific pistachio rootstocks.</title>
        <authorList>
            <person name="Palmer W."/>
            <person name="Jacygrad E."/>
            <person name="Sagayaradj S."/>
            <person name="Cavanaugh K."/>
            <person name="Han R."/>
            <person name="Bertier L."/>
            <person name="Beede B."/>
            <person name="Kafkas S."/>
            <person name="Golino D."/>
            <person name="Preece J."/>
            <person name="Michelmore R."/>
        </authorList>
    </citation>
    <scope>NUCLEOTIDE SEQUENCE [LARGE SCALE GENOMIC DNA]</scope>
</reference>
<evidence type="ECO:0000313" key="1">
    <source>
        <dbReference type="EMBL" id="KAJ0080698.1"/>
    </source>
</evidence>
<dbReference type="EMBL" id="CM047908">
    <property type="protein sequence ID" value="KAJ0080698.1"/>
    <property type="molecule type" value="Genomic_DNA"/>
</dbReference>
<protein>
    <submittedName>
        <fullName evidence="1">Uncharacterized protein</fullName>
    </submittedName>
</protein>
<sequence length="63" mass="7401">MDAFQHFFPEEEHDKSVQFMVMDSDQKQYEFRLATRNKGKHPKPAITGDWLNFVGNKGLKSWG</sequence>